<dbReference type="OrthoDB" id="528778at2"/>
<evidence type="ECO:0000313" key="2">
    <source>
        <dbReference type="EMBL" id="OYD48418.1"/>
    </source>
</evidence>
<accession>A0A235EH84</accession>
<feature type="domain" description="DUF4166" evidence="1">
    <location>
        <begin position="18"/>
        <end position="173"/>
    </location>
</feature>
<dbReference type="EMBL" id="NOIG01000012">
    <property type="protein sequence ID" value="OYD48418.1"/>
    <property type="molecule type" value="Genomic_DNA"/>
</dbReference>
<comment type="caution">
    <text evidence="2">The sequence shown here is derived from an EMBL/GenBank/DDBJ whole genome shotgun (WGS) entry which is preliminary data.</text>
</comment>
<dbReference type="InterPro" id="IPR025311">
    <property type="entry name" value="DUF4166"/>
</dbReference>
<gene>
    <name evidence="2" type="ORF">CBY09_20555</name>
</gene>
<evidence type="ECO:0000313" key="3">
    <source>
        <dbReference type="Proteomes" id="UP000215441"/>
    </source>
</evidence>
<sequence>MLPLSLYQRALGPAYQRLAPALARFHGLSGPHRLVGQVQIEAPATWPGRVLAWALGAPQRAVQGAITFELQARPDAEVWTRRFPAQTMQSTLRESAGRVVEHLGAARLSFVLHEADGRLVMQLQQLHFCGIPCPAWLCPEVVAEESGVGDALHFRVSATVPGVGRVVSYQGHLLVPPGAVGVELGAPA</sequence>
<keyword evidence="3" id="KW-1185">Reference proteome</keyword>
<dbReference type="RefSeq" id="WP_094291421.1">
    <property type="nucleotide sequence ID" value="NZ_NOIG01000012.1"/>
</dbReference>
<dbReference type="Pfam" id="PF13761">
    <property type="entry name" value="DUF4166"/>
    <property type="match status" value="1"/>
</dbReference>
<organism evidence="2 3">
    <name type="scientific">Acidovorax kalamii</name>
    <dbReference type="NCBI Taxonomy" id="2004485"/>
    <lineage>
        <taxon>Bacteria</taxon>
        <taxon>Pseudomonadati</taxon>
        <taxon>Pseudomonadota</taxon>
        <taxon>Betaproteobacteria</taxon>
        <taxon>Burkholderiales</taxon>
        <taxon>Comamonadaceae</taxon>
        <taxon>Acidovorax</taxon>
    </lineage>
</organism>
<protein>
    <recommendedName>
        <fullName evidence="1">DUF4166 domain-containing protein</fullName>
    </recommendedName>
</protein>
<proteinExistence type="predicted"/>
<dbReference type="Proteomes" id="UP000215441">
    <property type="component" value="Unassembled WGS sequence"/>
</dbReference>
<evidence type="ECO:0000259" key="1">
    <source>
        <dbReference type="Pfam" id="PF13761"/>
    </source>
</evidence>
<dbReference type="AlphaFoldDB" id="A0A235EH84"/>
<reference evidence="2 3" key="1">
    <citation type="submission" date="2017-07" db="EMBL/GenBank/DDBJ databases">
        <title>Acidovorax KNDSW TSA 6 genome sequence and assembly.</title>
        <authorList>
            <person name="Mayilraj S."/>
        </authorList>
    </citation>
    <scope>NUCLEOTIDE SEQUENCE [LARGE SCALE GENOMIC DNA]</scope>
    <source>
        <strain evidence="2 3">KNDSW-TSA6</strain>
    </source>
</reference>
<name>A0A235EH84_9BURK</name>